<comment type="caution">
    <text evidence="1">The sequence shown here is derived from an EMBL/GenBank/DDBJ whole genome shotgun (WGS) entry which is preliminary data.</text>
</comment>
<protein>
    <submittedName>
        <fullName evidence="1">Uncharacterized protein</fullName>
    </submittedName>
</protein>
<evidence type="ECO:0000313" key="2">
    <source>
        <dbReference type="Proteomes" id="UP000295313"/>
    </source>
</evidence>
<gene>
    <name evidence="1" type="ORF">B0I22_0767</name>
</gene>
<dbReference type="Proteomes" id="UP000295313">
    <property type="component" value="Unassembled WGS sequence"/>
</dbReference>
<accession>A0A4R8IAQ1</accession>
<keyword evidence="2" id="KW-1185">Reference proteome</keyword>
<dbReference type="AlphaFoldDB" id="A0A4R8IAQ1"/>
<proteinExistence type="predicted"/>
<reference evidence="1 2" key="1">
    <citation type="submission" date="2019-03" db="EMBL/GenBank/DDBJ databases">
        <title>Genomic Encyclopedia of Type Strains, Phase III (KMG-III): the genomes of soil and plant-associated and newly described type strains.</title>
        <authorList>
            <person name="Whitman W."/>
        </authorList>
    </citation>
    <scope>NUCLEOTIDE SEQUENCE [LARGE SCALE GENOMIC DNA]</scope>
    <source>
        <strain evidence="1 2">CGMCC 1.12802</strain>
    </source>
</reference>
<evidence type="ECO:0000313" key="1">
    <source>
        <dbReference type="EMBL" id="TDX86630.1"/>
    </source>
</evidence>
<name>A0A4R8IAQ1_9FLAO</name>
<sequence length="71" mass="8309">MIENVFSIYLSLNRFKKLKQQMKKIFLLFCLIFIFSCKEKKEEVLNNPDFKIEAANRDSKIPDSSADKASC</sequence>
<organism evidence="1 2">
    <name type="scientific">Epilithonimonas xixisoli</name>
    <dbReference type="NCBI Taxonomy" id="1476462"/>
    <lineage>
        <taxon>Bacteria</taxon>
        <taxon>Pseudomonadati</taxon>
        <taxon>Bacteroidota</taxon>
        <taxon>Flavobacteriia</taxon>
        <taxon>Flavobacteriales</taxon>
        <taxon>Weeksellaceae</taxon>
        <taxon>Chryseobacterium group</taxon>
        <taxon>Epilithonimonas</taxon>
    </lineage>
</organism>
<dbReference type="EMBL" id="SOEO01000001">
    <property type="protein sequence ID" value="TDX86630.1"/>
    <property type="molecule type" value="Genomic_DNA"/>
</dbReference>